<proteinExistence type="predicted"/>
<feature type="coiled-coil region" evidence="7">
    <location>
        <begin position="279"/>
        <end position="310"/>
    </location>
</feature>
<dbReference type="InterPro" id="IPR009057">
    <property type="entry name" value="Homeodomain-like_sf"/>
</dbReference>
<evidence type="ECO:0000256" key="2">
    <source>
        <dbReference type="ARBA" id="ARBA00022840"/>
    </source>
</evidence>
<dbReference type="InterPro" id="IPR001610">
    <property type="entry name" value="PAC"/>
</dbReference>
<dbReference type="GO" id="GO:0005524">
    <property type="term" value="F:ATP binding"/>
    <property type="evidence" value="ECO:0007669"/>
    <property type="project" value="UniProtKB-KW"/>
</dbReference>
<dbReference type="Pfam" id="PF00158">
    <property type="entry name" value="Sigma54_activat"/>
    <property type="match status" value="1"/>
</dbReference>
<feature type="domain" description="PAS" evidence="9">
    <location>
        <begin position="41"/>
        <end position="86"/>
    </location>
</feature>
<dbReference type="SMART" id="SM00382">
    <property type="entry name" value="AAA"/>
    <property type="match status" value="1"/>
</dbReference>
<feature type="domain" description="PAS" evidence="9">
    <location>
        <begin position="186"/>
        <end position="227"/>
    </location>
</feature>
<keyword evidence="1" id="KW-0547">Nucleotide-binding</keyword>
<dbReference type="PROSITE" id="PS50113">
    <property type="entry name" value="PAC"/>
    <property type="match status" value="2"/>
</dbReference>
<dbReference type="SMART" id="SM00086">
    <property type="entry name" value="PAC"/>
    <property type="match status" value="2"/>
</dbReference>
<dbReference type="InterPro" id="IPR035965">
    <property type="entry name" value="PAS-like_dom_sf"/>
</dbReference>
<dbReference type="InterPro" id="IPR058031">
    <property type="entry name" value="AAA_lid_NorR"/>
</dbReference>
<keyword evidence="7" id="KW-0175">Coiled coil</keyword>
<dbReference type="InterPro" id="IPR002197">
    <property type="entry name" value="HTH_Fis"/>
</dbReference>
<protein>
    <submittedName>
        <fullName evidence="11">PAS domain S-box protein</fullName>
    </submittedName>
</protein>
<keyword evidence="3" id="KW-0805">Transcription regulation</keyword>
<feature type="coiled-coil region" evidence="7">
    <location>
        <begin position="14"/>
        <end position="41"/>
    </location>
</feature>
<evidence type="ECO:0000259" key="10">
    <source>
        <dbReference type="PROSITE" id="PS50113"/>
    </source>
</evidence>
<dbReference type="AlphaFoldDB" id="A0A7C2MFK6"/>
<dbReference type="FunFam" id="3.40.50.300:FF:000006">
    <property type="entry name" value="DNA-binding transcriptional regulator NtrC"/>
    <property type="match status" value="1"/>
</dbReference>
<dbReference type="SUPFAM" id="SSF52540">
    <property type="entry name" value="P-loop containing nucleoside triphosphate hydrolases"/>
    <property type="match status" value="1"/>
</dbReference>
<feature type="domain" description="PAC" evidence="10">
    <location>
        <begin position="243"/>
        <end position="295"/>
    </location>
</feature>
<keyword evidence="2" id="KW-0067">ATP-binding</keyword>
<dbReference type="PROSITE" id="PS00688">
    <property type="entry name" value="SIGMA54_INTERACT_3"/>
    <property type="match status" value="1"/>
</dbReference>
<dbReference type="CDD" id="cd00009">
    <property type="entry name" value="AAA"/>
    <property type="match status" value="1"/>
</dbReference>
<dbReference type="Gene3D" id="1.10.8.60">
    <property type="match status" value="1"/>
</dbReference>
<dbReference type="InterPro" id="IPR025662">
    <property type="entry name" value="Sigma_54_int_dom_ATP-bd_1"/>
</dbReference>
<dbReference type="SMART" id="SM00091">
    <property type="entry name" value="PAS"/>
    <property type="match status" value="2"/>
</dbReference>
<dbReference type="PROSITE" id="PS00675">
    <property type="entry name" value="SIGMA54_INTERACT_1"/>
    <property type="match status" value="1"/>
</dbReference>
<dbReference type="FunFam" id="1.10.8.60:FF:000014">
    <property type="entry name" value="DNA-binding transcriptional regulator NtrC"/>
    <property type="match status" value="1"/>
</dbReference>
<evidence type="ECO:0000256" key="6">
    <source>
        <dbReference type="ARBA" id="ARBA00023163"/>
    </source>
</evidence>
<keyword evidence="6" id="KW-0804">Transcription</keyword>
<dbReference type="Pfam" id="PF02954">
    <property type="entry name" value="HTH_8"/>
    <property type="match status" value="1"/>
</dbReference>
<dbReference type="CDD" id="cd00130">
    <property type="entry name" value="PAS"/>
    <property type="match status" value="2"/>
</dbReference>
<dbReference type="PANTHER" id="PTHR32071:SF123">
    <property type="entry name" value="DNA-BINDING TRANSCRIPTIONAL ACTIVATOR HYFR-RELATED"/>
    <property type="match status" value="1"/>
</dbReference>
<keyword evidence="4" id="KW-0238">DNA-binding</keyword>
<evidence type="ECO:0000256" key="5">
    <source>
        <dbReference type="ARBA" id="ARBA00023159"/>
    </source>
</evidence>
<dbReference type="PROSITE" id="PS50045">
    <property type="entry name" value="SIGMA54_INTERACT_4"/>
    <property type="match status" value="1"/>
</dbReference>
<sequence>MGIPSAVCLFSRVIHMSDEREKRLRKKISKLKKEIAEQGRISAFFQAIFNAIPDAAVITDTDRRIIMVNDGVEKIFGFTREEVIGQKTEKFYAGSEDYEEQGRLRYNPDAEENVKPYKIEYRKKNNQVVFSETIGRPVRDENGVIIGYLGLIRDVSELEANRKKLEAADLNYRTVAEFTYDWEYWVDPEGVYRFISPSCERITGYQPAEFMATDGMIREIIVPEDRQIWDKHYDESDKELKLREIRFRIKRKDGEIRWIEHACRPVITGSNKFLGFRVSNRDISERKKAEQELQNALDEIRSLKEQLEAESYYLREEINLEHNFKNIIGNSNAIQYVLFKVEQVAAADTTVLILGETGTGKELIARAIHDTSLRRDRPLVKIDCGALPPNLIESELFGHEKGAFTGAHAKRAGRFEAAEGSTIFLDEIGELPHELQSKLLRVLQDGEFERIGSSRTIKVDVRVIAATNRNLEEDVREGRFRRDLWYRLNVFPLTVPPLRDRTEDIPLLVNHFVERFARKQGKNISTIPSAIIKRLQQYSWPGNIRELENVIERAVVNTTNSKLHLADCLSSPQEKMPQGFVTLKAMERSYIVRVLEKVNWKISGRNSAAEILDIDRSTLRARMKKLGIQKP</sequence>
<dbReference type="InterPro" id="IPR002078">
    <property type="entry name" value="Sigma_54_int"/>
</dbReference>
<dbReference type="InterPro" id="IPR013655">
    <property type="entry name" value="PAS_fold_3"/>
</dbReference>
<dbReference type="Pfam" id="PF25601">
    <property type="entry name" value="AAA_lid_14"/>
    <property type="match status" value="1"/>
</dbReference>
<dbReference type="InterPro" id="IPR027417">
    <property type="entry name" value="P-loop_NTPase"/>
</dbReference>
<gene>
    <name evidence="11" type="ORF">ENO10_08690</name>
</gene>
<dbReference type="InterPro" id="IPR025944">
    <property type="entry name" value="Sigma_54_int_dom_CS"/>
</dbReference>
<dbReference type="InterPro" id="IPR003593">
    <property type="entry name" value="AAA+_ATPase"/>
</dbReference>
<dbReference type="SUPFAM" id="SSF55785">
    <property type="entry name" value="PYP-like sensor domain (PAS domain)"/>
    <property type="match status" value="2"/>
</dbReference>
<dbReference type="InterPro" id="IPR000014">
    <property type="entry name" value="PAS"/>
</dbReference>
<dbReference type="Proteomes" id="UP000885753">
    <property type="component" value="Unassembled WGS sequence"/>
</dbReference>
<dbReference type="GO" id="GO:0006355">
    <property type="term" value="P:regulation of DNA-templated transcription"/>
    <property type="evidence" value="ECO:0007669"/>
    <property type="project" value="InterPro"/>
</dbReference>
<dbReference type="InterPro" id="IPR013767">
    <property type="entry name" value="PAS_fold"/>
</dbReference>
<reference evidence="11" key="1">
    <citation type="journal article" date="2020" name="mSystems">
        <title>Genome- and Community-Level Interaction Insights into Carbon Utilization and Element Cycling Functions of Hydrothermarchaeota in Hydrothermal Sediment.</title>
        <authorList>
            <person name="Zhou Z."/>
            <person name="Liu Y."/>
            <person name="Xu W."/>
            <person name="Pan J."/>
            <person name="Luo Z.H."/>
            <person name="Li M."/>
        </authorList>
    </citation>
    <scope>NUCLEOTIDE SEQUENCE [LARGE SCALE GENOMIC DNA]</scope>
    <source>
        <strain evidence="11">SpSt-1235</strain>
    </source>
</reference>
<organism evidence="11">
    <name type="scientific">Salinimicrobium catena</name>
    <dbReference type="NCBI Taxonomy" id="390640"/>
    <lineage>
        <taxon>Bacteria</taxon>
        <taxon>Pseudomonadati</taxon>
        <taxon>Bacteroidota</taxon>
        <taxon>Flavobacteriia</taxon>
        <taxon>Flavobacteriales</taxon>
        <taxon>Flavobacteriaceae</taxon>
        <taxon>Salinimicrobium</taxon>
    </lineage>
</organism>
<keyword evidence="5" id="KW-0010">Activator</keyword>
<dbReference type="PROSITE" id="PS50112">
    <property type="entry name" value="PAS"/>
    <property type="match status" value="2"/>
</dbReference>
<dbReference type="Gene3D" id="1.10.10.60">
    <property type="entry name" value="Homeodomain-like"/>
    <property type="match status" value="1"/>
</dbReference>
<dbReference type="Gene3D" id="3.40.50.300">
    <property type="entry name" value="P-loop containing nucleotide triphosphate hydrolases"/>
    <property type="match status" value="1"/>
</dbReference>
<evidence type="ECO:0000256" key="1">
    <source>
        <dbReference type="ARBA" id="ARBA00022741"/>
    </source>
</evidence>
<dbReference type="Gene3D" id="3.30.450.20">
    <property type="entry name" value="PAS domain"/>
    <property type="match status" value="2"/>
</dbReference>
<accession>A0A7C2MFK6</accession>
<dbReference type="Pfam" id="PF08447">
    <property type="entry name" value="PAS_3"/>
    <property type="match status" value="1"/>
</dbReference>
<dbReference type="PANTHER" id="PTHR32071">
    <property type="entry name" value="TRANSCRIPTIONAL REGULATORY PROTEIN"/>
    <property type="match status" value="1"/>
</dbReference>
<evidence type="ECO:0000313" key="11">
    <source>
        <dbReference type="EMBL" id="HER41282.1"/>
    </source>
</evidence>
<dbReference type="NCBIfam" id="TIGR00229">
    <property type="entry name" value="sensory_box"/>
    <property type="match status" value="2"/>
</dbReference>
<evidence type="ECO:0000256" key="4">
    <source>
        <dbReference type="ARBA" id="ARBA00023125"/>
    </source>
</evidence>
<dbReference type="EMBL" id="DSEE01000626">
    <property type="protein sequence ID" value="HER41282.1"/>
    <property type="molecule type" value="Genomic_DNA"/>
</dbReference>
<feature type="domain" description="Sigma-54 factor interaction" evidence="8">
    <location>
        <begin position="327"/>
        <end position="556"/>
    </location>
</feature>
<dbReference type="GO" id="GO:0043565">
    <property type="term" value="F:sequence-specific DNA binding"/>
    <property type="evidence" value="ECO:0007669"/>
    <property type="project" value="InterPro"/>
</dbReference>
<evidence type="ECO:0000259" key="8">
    <source>
        <dbReference type="PROSITE" id="PS50045"/>
    </source>
</evidence>
<dbReference type="Pfam" id="PF00989">
    <property type="entry name" value="PAS"/>
    <property type="match status" value="1"/>
</dbReference>
<comment type="caution">
    <text evidence="11">The sequence shown here is derived from an EMBL/GenBank/DDBJ whole genome shotgun (WGS) entry which is preliminary data.</text>
</comment>
<feature type="domain" description="PAC" evidence="10">
    <location>
        <begin position="115"/>
        <end position="167"/>
    </location>
</feature>
<evidence type="ECO:0000259" key="9">
    <source>
        <dbReference type="PROSITE" id="PS50112"/>
    </source>
</evidence>
<name>A0A7C2MFK6_9FLAO</name>
<dbReference type="SUPFAM" id="SSF46689">
    <property type="entry name" value="Homeodomain-like"/>
    <property type="match status" value="1"/>
</dbReference>
<dbReference type="InterPro" id="IPR000700">
    <property type="entry name" value="PAS-assoc_C"/>
</dbReference>
<evidence type="ECO:0000256" key="7">
    <source>
        <dbReference type="SAM" id="Coils"/>
    </source>
</evidence>
<evidence type="ECO:0000256" key="3">
    <source>
        <dbReference type="ARBA" id="ARBA00023015"/>
    </source>
</evidence>